<dbReference type="GO" id="GO:0016020">
    <property type="term" value="C:membrane"/>
    <property type="evidence" value="ECO:0007669"/>
    <property type="project" value="InterPro"/>
</dbReference>
<dbReference type="EMBL" id="VWAK01000011">
    <property type="protein sequence ID" value="KAA5230538.1"/>
    <property type="molecule type" value="Genomic_DNA"/>
</dbReference>
<organism evidence="3 5">
    <name type="scientific">Bacteroides finegoldii</name>
    <dbReference type="NCBI Taxonomy" id="338188"/>
    <lineage>
        <taxon>Bacteria</taxon>
        <taxon>Pseudomonadati</taxon>
        <taxon>Bacteroidota</taxon>
        <taxon>Bacteroidia</taxon>
        <taxon>Bacteroidales</taxon>
        <taxon>Bacteroidaceae</taxon>
        <taxon>Bacteroides</taxon>
    </lineage>
</organism>
<feature type="transmembrane region" description="Helical" evidence="1">
    <location>
        <begin position="149"/>
        <end position="169"/>
    </location>
</feature>
<feature type="transmembrane region" description="Helical" evidence="1">
    <location>
        <begin position="181"/>
        <end position="200"/>
    </location>
</feature>
<keyword evidence="1" id="KW-0472">Membrane</keyword>
<dbReference type="EMBL" id="VWAG01000010">
    <property type="protein sequence ID" value="KAA5258396.1"/>
    <property type="molecule type" value="Genomic_DNA"/>
</dbReference>
<dbReference type="PANTHER" id="PTHR22911">
    <property type="entry name" value="ACYL-MALONYL CONDENSING ENZYME-RELATED"/>
    <property type="match status" value="1"/>
</dbReference>
<evidence type="ECO:0000313" key="3">
    <source>
        <dbReference type="EMBL" id="KAA5230538.1"/>
    </source>
</evidence>
<dbReference type="AlphaFoldDB" id="A0A7J4YPT3"/>
<dbReference type="Proteomes" id="UP000421791">
    <property type="component" value="Unassembled WGS sequence"/>
</dbReference>
<evidence type="ECO:0000259" key="2">
    <source>
        <dbReference type="Pfam" id="PF00892"/>
    </source>
</evidence>
<feature type="transmembrane region" description="Helical" evidence="1">
    <location>
        <begin position="7"/>
        <end position="30"/>
    </location>
</feature>
<dbReference type="RefSeq" id="WP_149923684.1">
    <property type="nucleotide sequence ID" value="NZ_VWAF01000010.1"/>
</dbReference>
<evidence type="ECO:0000256" key="1">
    <source>
        <dbReference type="SAM" id="Phobius"/>
    </source>
</evidence>
<feature type="transmembrane region" description="Helical" evidence="1">
    <location>
        <begin position="94"/>
        <end position="115"/>
    </location>
</feature>
<feature type="transmembrane region" description="Helical" evidence="1">
    <location>
        <begin position="69"/>
        <end position="88"/>
    </location>
</feature>
<dbReference type="InterPro" id="IPR037185">
    <property type="entry name" value="EmrE-like"/>
</dbReference>
<protein>
    <submittedName>
        <fullName evidence="3">DMT family transporter</fullName>
    </submittedName>
</protein>
<proteinExistence type="predicted"/>
<keyword evidence="1" id="KW-0812">Transmembrane</keyword>
<dbReference type="Proteomes" id="UP000440198">
    <property type="component" value="Unassembled WGS sequence"/>
</dbReference>
<comment type="caution">
    <text evidence="3">The sequence shown here is derived from an EMBL/GenBank/DDBJ whole genome shotgun (WGS) entry which is preliminary data.</text>
</comment>
<sequence>MNRIKGILYAAVSSSTFGLAPFFSVTLLMIGFSAFEVLSYRWGVASIVLTVLGLFSGCNFRLSVKDFKVVFGLSLLRAITSFSLIIAYQNIASGVASTIHFMYPLVVALAMMFFFREKKSLWVLFAVLISLLGAALLSLGELAANNGNAMVGLVAACVSVFSYAGYIIGVRTTRAVRINSTVLTCYVMGLGTLFYLIGAFTTSGFRLVTDGYIWLIILGLALPATAISNITLVQAIKYAGPTLTSILGAMEPLTAVVIGVFVFEEFFTVNSAIGIILILIAVSLVILGQCKNLRGKFINCYLCLQIHSLWS</sequence>
<dbReference type="PANTHER" id="PTHR22911:SF137">
    <property type="entry name" value="SOLUTE CARRIER FAMILY 35 MEMBER G2-RELATED"/>
    <property type="match status" value="1"/>
</dbReference>
<keyword evidence="1" id="KW-1133">Transmembrane helix</keyword>
<reference evidence="5 6" key="1">
    <citation type="journal article" date="2019" name="Nat. Med.">
        <title>A library of human gut bacterial isolates paired with longitudinal multiomics data enables mechanistic microbiome research.</title>
        <authorList>
            <person name="Poyet M."/>
            <person name="Groussin M."/>
            <person name="Gibbons S.M."/>
            <person name="Avila-Pacheco J."/>
            <person name="Jiang X."/>
            <person name="Kearney S.M."/>
            <person name="Perrotta A.R."/>
            <person name="Berdy B."/>
            <person name="Zhao S."/>
            <person name="Lieberman T.D."/>
            <person name="Swanson P.K."/>
            <person name="Smith M."/>
            <person name="Roesemann S."/>
            <person name="Alexander J.E."/>
            <person name="Rich S.A."/>
            <person name="Livny J."/>
            <person name="Vlamakis H."/>
            <person name="Clish C."/>
            <person name="Bullock K."/>
            <person name="Deik A."/>
            <person name="Scott J."/>
            <person name="Pierce K.A."/>
            <person name="Xavier R.J."/>
            <person name="Alm E.J."/>
        </authorList>
    </citation>
    <scope>NUCLEOTIDE SEQUENCE [LARGE SCALE GENOMIC DNA]</scope>
    <source>
        <strain evidence="4 6">BIOML-A2</strain>
        <strain evidence="3 5">BIOML-A6</strain>
    </source>
</reference>
<gene>
    <name evidence="4" type="ORF">F2Z09_08360</name>
    <name evidence="3" type="ORF">F2Z22_08890</name>
</gene>
<evidence type="ECO:0000313" key="6">
    <source>
        <dbReference type="Proteomes" id="UP000440198"/>
    </source>
</evidence>
<feature type="transmembrane region" description="Helical" evidence="1">
    <location>
        <begin position="269"/>
        <end position="287"/>
    </location>
</feature>
<feature type="domain" description="EamA" evidence="2">
    <location>
        <begin position="5"/>
        <end position="138"/>
    </location>
</feature>
<dbReference type="SUPFAM" id="SSF103481">
    <property type="entry name" value="Multidrug resistance efflux transporter EmrE"/>
    <property type="match status" value="2"/>
</dbReference>
<accession>A0A7J4YPT3</accession>
<name>A0A7J4YPT3_9BACE</name>
<feature type="domain" description="EamA" evidence="2">
    <location>
        <begin position="151"/>
        <end position="286"/>
    </location>
</feature>
<feature type="transmembrane region" description="Helical" evidence="1">
    <location>
        <begin position="42"/>
        <end position="62"/>
    </location>
</feature>
<feature type="transmembrane region" description="Helical" evidence="1">
    <location>
        <begin position="212"/>
        <end position="233"/>
    </location>
</feature>
<evidence type="ECO:0000313" key="5">
    <source>
        <dbReference type="Proteomes" id="UP000421791"/>
    </source>
</evidence>
<feature type="transmembrane region" description="Helical" evidence="1">
    <location>
        <begin position="122"/>
        <end position="143"/>
    </location>
</feature>
<feature type="transmembrane region" description="Helical" evidence="1">
    <location>
        <begin position="245"/>
        <end position="263"/>
    </location>
</feature>
<dbReference type="Pfam" id="PF00892">
    <property type="entry name" value="EamA"/>
    <property type="match status" value="2"/>
</dbReference>
<evidence type="ECO:0000313" key="4">
    <source>
        <dbReference type="EMBL" id="KAA5258396.1"/>
    </source>
</evidence>
<dbReference type="InterPro" id="IPR000620">
    <property type="entry name" value="EamA_dom"/>
</dbReference>
<keyword evidence="6" id="KW-1185">Reference proteome</keyword>